<evidence type="ECO:0000256" key="5">
    <source>
        <dbReference type="ARBA" id="ARBA00023002"/>
    </source>
</evidence>
<dbReference type="STRING" id="93059.P9211_07561"/>
<keyword evidence="8" id="KW-1185">Reference proteome</keyword>
<dbReference type="SUPFAM" id="SSF56176">
    <property type="entry name" value="FAD-binding/transporter-associated domain-like"/>
    <property type="match status" value="1"/>
</dbReference>
<sequence>MIPPQVPFQIHNAQAQDANITGFFEKVDTNLIKLIQEDQLHPKPLMLCSGGTSSRCSANGHWTLDLRRNYKTINFNALEKDVVIQAGVNMNELLSHLVKENRIFPVGLSGITGIGYILTGGISPLSRKYGLAIDQILEIEGVWGNGNKFRKFKPGLLTLEQDINEWRGLCGAAPFLGIITKLRLKTNLLKPLYLWESSLSPVQLSKTIQIAESWPDYASLHWIWGDYIKAFAIVEIDSLGKMKDVEGILNQLPKTIDSKLFRISSLNKLKEMKVPVIENKESNKRYSEVLGLLGSPLLSRSYEFVKSIEEIMNLRPNKQCYLAAQQLGGNTMRASEGSTSFVHRDAMWKPWITGSWDPKSNDEKDKSLTWMVEAWSKIEPYCPGVHLAQLHDHLPWHTKEVNAAFKEWLPGLQQLKSTCDPKGILPPL</sequence>
<gene>
    <name evidence="7" type="ordered locus">P9211_07561</name>
</gene>
<evidence type="ECO:0000259" key="6">
    <source>
        <dbReference type="PROSITE" id="PS51387"/>
    </source>
</evidence>
<dbReference type="InterPro" id="IPR016169">
    <property type="entry name" value="FAD-bd_PCMH_sub2"/>
</dbReference>
<dbReference type="GO" id="GO:0016491">
    <property type="term" value="F:oxidoreductase activity"/>
    <property type="evidence" value="ECO:0007669"/>
    <property type="project" value="UniProtKB-KW"/>
</dbReference>
<protein>
    <submittedName>
        <fullName evidence="7">FAD linked oxidase, N-terminal</fullName>
    </submittedName>
</protein>
<dbReference type="PANTHER" id="PTHR42973">
    <property type="entry name" value="BINDING OXIDOREDUCTASE, PUTATIVE (AFU_ORTHOLOGUE AFUA_1G17690)-RELATED"/>
    <property type="match status" value="1"/>
</dbReference>
<dbReference type="AlphaFoldDB" id="A9BA25"/>
<dbReference type="RefSeq" id="WP_012195309.1">
    <property type="nucleotide sequence ID" value="NC_009976.1"/>
</dbReference>
<organism evidence="7 8">
    <name type="scientific">Prochlorococcus marinus (strain MIT 9211)</name>
    <dbReference type="NCBI Taxonomy" id="93059"/>
    <lineage>
        <taxon>Bacteria</taxon>
        <taxon>Bacillati</taxon>
        <taxon>Cyanobacteriota</taxon>
        <taxon>Cyanophyceae</taxon>
        <taxon>Synechococcales</taxon>
        <taxon>Prochlorococcaceae</taxon>
        <taxon>Prochlorococcus</taxon>
    </lineage>
</organism>
<dbReference type="InterPro" id="IPR016166">
    <property type="entry name" value="FAD-bd_PCMH"/>
</dbReference>
<feature type="domain" description="FAD-binding PCMH-type" evidence="6">
    <location>
        <begin position="13"/>
        <end position="189"/>
    </location>
</feature>
<evidence type="ECO:0000256" key="2">
    <source>
        <dbReference type="ARBA" id="ARBA00005466"/>
    </source>
</evidence>
<dbReference type="Gene3D" id="3.30.465.10">
    <property type="match status" value="1"/>
</dbReference>
<dbReference type="PROSITE" id="PS51387">
    <property type="entry name" value="FAD_PCMH"/>
    <property type="match status" value="1"/>
</dbReference>
<dbReference type="eggNOG" id="COG0277">
    <property type="taxonomic scope" value="Bacteria"/>
</dbReference>
<evidence type="ECO:0000256" key="1">
    <source>
        <dbReference type="ARBA" id="ARBA00001974"/>
    </source>
</evidence>
<evidence type="ECO:0000313" key="7">
    <source>
        <dbReference type="EMBL" id="ABX08687.1"/>
    </source>
</evidence>
<dbReference type="GO" id="GO:0071949">
    <property type="term" value="F:FAD binding"/>
    <property type="evidence" value="ECO:0007669"/>
    <property type="project" value="InterPro"/>
</dbReference>
<evidence type="ECO:0000256" key="4">
    <source>
        <dbReference type="ARBA" id="ARBA00022827"/>
    </source>
</evidence>
<keyword evidence="3" id="KW-0285">Flavoprotein</keyword>
<proteinExistence type="inferred from homology"/>
<evidence type="ECO:0000256" key="3">
    <source>
        <dbReference type="ARBA" id="ARBA00022630"/>
    </source>
</evidence>
<dbReference type="InterPro" id="IPR036318">
    <property type="entry name" value="FAD-bd_PCMH-like_sf"/>
</dbReference>
<evidence type="ECO:0000313" key="8">
    <source>
        <dbReference type="Proteomes" id="UP000000788"/>
    </source>
</evidence>
<dbReference type="PANTHER" id="PTHR42973:SF39">
    <property type="entry name" value="FAD-BINDING PCMH-TYPE DOMAIN-CONTAINING PROTEIN"/>
    <property type="match status" value="1"/>
</dbReference>
<dbReference type="InterPro" id="IPR006094">
    <property type="entry name" value="Oxid_FAD_bind_N"/>
</dbReference>
<dbReference type="Pfam" id="PF01565">
    <property type="entry name" value="FAD_binding_4"/>
    <property type="match status" value="1"/>
</dbReference>
<comment type="cofactor">
    <cofactor evidence="1">
        <name>FAD</name>
        <dbReference type="ChEBI" id="CHEBI:57692"/>
    </cofactor>
</comment>
<dbReference type="Proteomes" id="UP000000788">
    <property type="component" value="Chromosome"/>
</dbReference>
<name>A9BA25_PROM4</name>
<keyword evidence="4" id="KW-0274">FAD</keyword>
<dbReference type="InterPro" id="IPR050416">
    <property type="entry name" value="FAD-linked_Oxidoreductase"/>
</dbReference>
<dbReference type="HOGENOM" id="CLU_040807_0_0_3"/>
<accession>A9BA25</accession>
<keyword evidence="5" id="KW-0560">Oxidoreductase</keyword>
<comment type="similarity">
    <text evidence="2">Belongs to the oxygen-dependent FAD-linked oxidoreductase family.</text>
</comment>
<dbReference type="KEGG" id="pmj:P9211_07561"/>
<dbReference type="OrthoDB" id="539157at2"/>
<dbReference type="EMBL" id="CP000878">
    <property type="protein sequence ID" value="ABX08687.1"/>
    <property type="molecule type" value="Genomic_DNA"/>
</dbReference>
<dbReference type="Gene3D" id="3.40.462.20">
    <property type="match status" value="1"/>
</dbReference>
<reference evidence="7 8" key="1">
    <citation type="journal article" date="2007" name="PLoS Genet.">
        <title>Patterns and implications of gene gain and loss in the evolution of Prochlorococcus.</title>
        <authorList>
            <person name="Kettler G.C."/>
            <person name="Martiny A.C."/>
            <person name="Huang K."/>
            <person name="Zucker J."/>
            <person name="Coleman M.L."/>
            <person name="Rodrigue S."/>
            <person name="Chen F."/>
            <person name="Lapidus A."/>
            <person name="Ferriera S."/>
            <person name="Johnson J."/>
            <person name="Steglich C."/>
            <person name="Church G.M."/>
            <person name="Richardson P."/>
            <person name="Chisholm S.W."/>
        </authorList>
    </citation>
    <scope>NUCLEOTIDE SEQUENCE [LARGE SCALE GENOMIC DNA]</scope>
    <source>
        <strain evidence="8">MIT 9211</strain>
    </source>
</reference>